<keyword evidence="2" id="KW-1185">Reference proteome</keyword>
<evidence type="ECO:0008006" key="3">
    <source>
        <dbReference type="Google" id="ProtNLM"/>
    </source>
</evidence>
<name>A0ABN2B4Y3_9ACTN</name>
<protein>
    <recommendedName>
        <fullName evidence="3">Transposase</fullName>
    </recommendedName>
</protein>
<reference evidence="1 2" key="1">
    <citation type="journal article" date="2019" name="Int. J. Syst. Evol. Microbiol.">
        <title>The Global Catalogue of Microorganisms (GCM) 10K type strain sequencing project: providing services to taxonomists for standard genome sequencing and annotation.</title>
        <authorList>
            <consortium name="The Broad Institute Genomics Platform"/>
            <consortium name="The Broad Institute Genome Sequencing Center for Infectious Disease"/>
            <person name="Wu L."/>
            <person name="Ma J."/>
        </authorList>
    </citation>
    <scope>NUCLEOTIDE SEQUENCE [LARGE SCALE GENOMIC DNA]</scope>
    <source>
        <strain evidence="1 2">JCM 15933</strain>
    </source>
</reference>
<sequence>MNWRALPADFPPWRTVVGFLARWSDDLSTITLTDRLRAELRAAVGRHPQPAAGCDGRSHGRRVAFLDGG</sequence>
<dbReference type="Proteomes" id="UP001501470">
    <property type="component" value="Unassembled WGS sequence"/>
</dbReference>
<evidence type="ECO:0000313" key="1">
    <source>
        <dbReference type="EMBL" id="GAA1533809.1"/>
    </source>
</evidence>
<accession>A0ABN2B4Y3</accession>
<proteinExistence type="predicted"/>
<gene>
    <name evidence="1" type="ORF">GCM10009827_059810</name>
</gene>
<evidence type="ECO:0000313" key="2">
    <source>
        <dbReference type="Proteomes" id="UP001501470"/>
    </source>
</evidence>
<dbReference type="EMBL" id="BAAAQD010000012">
    <property type="protein sequence ID" value="GAA1533809.1"/>
    <property type="molecule type" value="Genomic_DNA"/>
</dbReference>
<comment type="caution">
    <text evidence="1">The sequence shown here is derived from an EMBL/GenBank/DDBJ whole genome shotgun (WGS) entry which is preliminary data.</text>
</comment>
<organism evidence="1 2">
    <name type="scientific">Dactylosporangium maewongense</name>
    <dbReference type="NCBI Taxonomy" id="634393"/>
    <lineage>
        <taxon>Bacteria</taxon>
        <taxon>Bacillati</taxon>
        <taxon>Actinomycetota</taxon>
        <taxon>Actinomycetes</taxon>
        <taxon>Micromonosporales</taxon>
        <taxon>Micromonosporaceae</taxon>
        <taxon>Dactylosporangium</taxon>
    </lineage>
</organism>